<feature type="region of interest" description="Disordered" evidence="1">
    <location>
        <begin position="78"/>
        <end position="205"/>
    </location>
</feature>
<name>A0A7S3UY43_9STRA</name>
<dbReference type="Pfam" id="PF01603">
    <property type="entry name" value="B56"/>
    <property type="match status" value="1"/>
</dbReference>
<sequence length="645" mass="73003">MFPAFHSSFMRDKLGASATASTSGSTTNANVNVALINTGMIQTQSQTQSAAQSQNPNGDSSNAKFNVNVTSSNLRVETQKQTEKHNGTNHSPNQNQNLNGDPSPKVKEKTKSSVRSKCGFMLTSNSNSATVSAGNGSGLVNTVKYNNRNGSHSHSADKKQPKHDGNSDTTGSDVDNHIAVNQNQKRNQRRNQSQNHNQDNSKSVEHLGELKLAEFRRALLRAQPLSNIASNSKRSKDVALIHRTLKLHLEICTHLIYDFNDPTVQVDEKDAKRMILIGLVEYISIQNTTAPIPEKYFADIVKLISANLFRSLPPKPEGGLLEMLEDEDPKPEKSWAHLQIVYEILNRFILCASVDARVAKKYITQKFISNLMSLFESDDTREREYLKTVLHRIYAKFMVHRAFIRGCIKNMFLTVTYEDVNTYNGIAEVLEILASIINGFALPLKKEHIDSLTNVLVPLHKVKGLVLFHRQLSYCICQYVEKDKSTAEAIVKGIIKLWPVTNSSKQVFFLHELEDILEITLREPVFAYYMVPFVEQVARCLDSPHFQVVEKILFIFQNDYLCKLIAAKNRNLISLLIRKLQRVSNTHWNPLIIKMSSETMNFLKDLDAKQKSYSNDENQVDRDYAEASNTNELLRRWDSLTNSMK</sequence>
<proteinExistence type="predicted"/>
<protein>
    <recommendedName>
        <fullName evidence="3">Serine/threonine protein phosphatase 2A regulatory subunit</fullName>
    </recommendedName>
</protein>
<dbReference type="AlphaFoldDB" id="A0A7S3UY43"/>
<dbReference type="PANTHER" id="PTHR10257:SF3">
    <property type="entry name" value="SERINE_THREONINE-PROTEIN PHOSPHATASE 2A 56 KDA REGULATORY SUBUNIT GAMMA ISOFORM"/>
    <property type="match status" value="1"/>
</dbReference>
<feature type="compositionally biased region" description="Low complexity" evidence="1">
    <location>
        <begin position="181"/>
        <end position="201"/>
    </location>
</feature>
<evidence type="ECO:0008006" key="3">
    <source>
        <dbReference type="Google" id="ProtNLM"/>
    </source>
</evidence>
<feature type="compositionally biased region" description="Polar residues" evidence="1">
    <location>
        <begin position="55"/>
        <end position="65"/>
    </location>
</feature>
<feature type="compositionally biased region" description="Polar residues" evidence="1">
    <location>
        <begin position="122"/>
        <end position="153"/>
    </location>
</feature>
<dbReference type="InterPro" id="IPR016024">
    <property type="entry name" value="ARM-type_fold"/>
</dbReference>
<evidence type="ECO:0000256" key="1">
    <source>
        <dbReference type="SAM" id="MobiDB-lite"/>
    </source>
</evidence>
<dbReference type="SUPFAM" id="SSF48371">
    <property type="entry name" value="ARM repeat"/>
    <property type="match status" value="1"/>
</dbReference>
<feature type="compositionally biased region" description="Polar residues" evidence="1">
    <location>
        <begin position="88"/>
        <end position="100"/>
    </location>
</feature>
<dbReference type="GO" id="GO:0000159">
    <property type="term" value="C:protein phosphatase type 2A complex"/>
    <property type="evidence" value="ECO:0007669"/>
    <property type="project" value="InterPro"/>
</dbReference>
<gene>
    <name evidence="2" type="ORF">ASTO00021_LOCUS10512</name>
</gene>
<evidence type="ECO:0000313" key="2">
    <source>
        <dbReference type="EMBL" id="CAE0440378.1"/>
    </source>
</evidence>
<dbReference type="GO" id="GO:0019888">
    <property type="term" value="F:protein phosphatase regulator activity"/>
    <property type="evidence" value="ECO:0007669"/>
    <property type="project" value="InterPro"/>
</dbReference>
<feature type="region of interest" description="Disordered" evidence="1">
    <location>
        <begin position="44"/>
        <end position="65"/>
    </location>
</feature>
<dbReference type="GO" id="GO:0007165">
    <property type="term" value="P:signal transduction"/>
    <property type="evidence" value="ECO:0007669"/>
    <property type="project" value="InterPro"/>
</dbReference>
<dbReference type="FunFam" id="1.25.10.10:FF:000331">
    <property type="entry name" value="Phosphoprotein phosphatase, putative"/>
    <property type="match status" value="1"/>
</dbReference>
<dbReference type="InterPro" id="IPR002554">
    <property type="entry name" value="PP2A_B56"/>
</dbReference>
<dbReference type="Gene3D" id="1.25.10.10">
    <property type="entry name" value="Leucine-rich Repeat Variant"/>
    <property type="match status" value="1"/>
</dbReference>
<organism evidence="2">
    <name type="scientific">Aplanochytrium stocchinoi</name>
    <dbReference type="NCBI Taxonomy" id="215587"/>
    <lineage>
        <taxon>Eukaryota</taxon>
        <taxon>Sar</taxon>
        <taxon>Stramenopiles</taxon>
        <taxon>Bigyra</taxon>
        <taxon>Labyrinthulomycetes</taxon>
        <taxon>Thraustochytrida</taxon>
        <taxon>Thraustochytriidae</taxon>
        <taxon>Aplanochytrium</taxon>
    </lineage>
</organism>
<feature type="compositionally biased region" description="Low complexity" evidence="1">
    <location>
        <begin position="44"/>
        <end position="54"/>
    </location>
</feature>
<accession>A0A7S3UY43</accession>
<dbReference type="PANTHER" id="PTHR10257">
    <property type="entry name" value="SERINE/THREONINE PROTEIN PHOSPHATASE 2A PP2A REGULATORY SUBUNIT B"/>
    <property type="match status" value="1"/>
</dbReference>
<dbReference type="EMBL" id="HBIN01013903">
    <property type="protein sequence ID" value="CAE0440378.1"/>
    <property type="molecule type" value="Transcribed_RNA"/>
</dbReference>
<dbReference type="InterPro" id="IPR011989">
    <property type="entry name" value="ARM-like"/>
</dbReference>
<reference evidence="2" key="1">
    <citation type="submission" date="2021-01" db="EMBL/GenBank/DDBJ databases">
        <authorList>
            <person name="Corre E."/>
            <person name="Pelletier E."/>
            <person name="Niang G."/>
            <person name="Scheremetjew M."/>
            <person name="Finn R."/>
            <person name="Kale V."/>
            <person name="Holt S."/>
            <person name="Cochrane G."/>
            <person name="Meng A."/>
            <person name="Brown T."/>
            <person name="Cohen L."/>
        </authorList>
    </citation>
    <scope>NUCLEOTIDE SEQUENCE</scope>
    <source>
        <strain evidence="2">GSBS06</strain>
    </source>
</reference>
<feature type="compositionally biased region" description="Basic and acidic residues" evidence="1">
    <location>
        <begin position="154"/>
        <end position="166"/>
    </location>
</feature>